<dbReference type="EMBL" id="JBFATE010000005">
    <property type="protein sequence ID" value="MEV5246545.1"/>
    <property type="molecule type" value="Genomic_DNA"/>
</dbReference>
<dbReference type="InterPro" id="IPR001647">
    <property type="entry name" value="HTH_TetR"/>
</dbReference>
<protein>
    <submittedName>
        <fullName evidence="6">ScbR family autoregulator-binding transcription factor</fullName>
    </submittedName>
</protein>
<dbReference type="InterPro" id="IPR009057">
    <property type="entry name" value="Homeodomain-like_sf"/>
</dbReference>
<keyword evidence="3" id="KW-0804">Transcription</keyword>
<accession>A0ABV3JEH4</accession>
<evidence type="ECO:0000259" key="5">
    <source>
        <dbReference type="PROSITE" id="PS50977"/>
    </source>
</evidence>
<feature type="DNA-binding region" description="H-T-H motif" evidence="4">
    <location>
        <begin position="31"/>
        <end position="50"/>
    </location>
</feature>
<keyword evidence="2 4" id="KW-0238">DNA-binding</keyword>
<reference evidence="6 7" key="1">
    <citation type="submission" date="2024-06" db="EMBL/GenBank/DDBJ databases">
        <title>The Natural Products Discovery Center: Release of the First 8490 Sequenced Strains for Exploring Actinobacteria Biosynthetic Diversity.</title>
        <authorList>
            <person name="Kalkreuter E."/>
            <person name="Kautsar S.A."/>
            <person name="Yang D."/>
            <person name="Bader C.D."/>
            <person name="Teijaro C.N."/>
            <person name="Fluegel L."/>
            <person name="Davis C.M."/>
            <person name="Simpson J.R."/>
            <person name="Lauterbach L."/>
            <person name="Steele A.D."/>
            <person name="Gui C."/>
            <person name="Meng S."/>
            <person name="Li G."/>
            <person name="Viehrig K."/>
            <person name="Ye F."/>
            <person name="Su P."/>
            <person name="Kiefer A.F."/>
            <person name="Nichols A."/>
            <person name="Cepeda A.J."/>
            <person name="Yan W."/>
            <person name="Fan B."/>
            <person name="Jiang Y."/>
            <person name="Adhikari A."/>
            <person name="Zheng C.-J."/>
            <person name="Schuster L."/>
            <person name="Cowan T.M."/>
            <person name="Smanski M.J."/>
            <person name="Chevrette M.G."/>
            <person name="De Carvalho L.P.S."/>
            <person name="Shen B."/>
        </authorList>
    </citation>
    <scope>NUCLEOTIDE SEQUENCE [LARGE SCALE GENOMIC DNA]</scope>
    <source>
        <strain evidence="6 7">NPDC052768</strain>
    </source>
</reference>
<evidence type="ECO:0000256" key="2">
    <source>
        <dbReference type="ARBA" id="ARBA00023125"/>
    </source>
</evidence>
<feature type="domain" description="HTH tetR-type" evidence="5">
    <location>
        <begin position="8"/>
        <end position="68"/>
    </location>
</feature>
<dbReference type="PROSITE" id="PS01081">
    <property type="entry name" value="HTH_TETR_1"/>
    <property type="match status" value="1"/>
</dbReference>
<keyword evidence="1" id="KW-0805">Transcription regulation</keyword>
<dbReference type="PROSITE" id="PS50977">
    <property type="entry name" value="HTH_TETR_2"/>
    <property type="match status" value="1"/>
</dbReference>
<keyword evidence="7" id="KW-1185">Reference proteome</keyword>
<evidence type="ECO:0000313" key="7">
    <source>
        <dbReference type="Proteomes" id="UP001552527"/>
    </source>
</evidence>
<proteinExistence type="predicted"/>
<dbReference type="RefSeq" id="WP_364022134.1">
    <property type="nucleotide sequence ID" value="NZ_JBFATE010000005.1"/>
</dbReference>
<dbReference type="NCBIfam" id="NF041196">
    <property type="entry name" value="ScbR_bind_reg"/>
    <property type="match status" value="1"/>
</dbReference>
<dbReference type="InterPro" id="IPR036271">
    <property type="entry name" value="Tet_transcr_reg_TetR-rel_C_sf"/>
</dbReference>
<dbReference type="SUPFAM" id="SSF48498">
    <property type="entry name" value="Tetracyclin repressor-like, C-terminal domain"/>
    <property type="match status" value="1"/>
</dbReference>
<dbReference type="InterPro" id="IPR047923">
    <property type="entry name" value="ArpA-like"/>
</dbReference>
<dbReference type="SUPFAM" id="SSF46689">
    <property type="entry name" value="Homeodomain-like"/>
    <property type="match status" value="1"/>
</dbReference>
<name>A0ABV3JEH4_9ACTN</name>
<evidence type="ECO:0000256" key="1">
    <source>
        <dbReference type="ARBA" id="ARBA00023015"/>
    </source>
</evidence>
<comment type="caution">
    <text evidence="6">The sequence shown here is derived from an EMBL/GenBank/DDBJ whole genome shotgun (WGS) entry which is preliminary data.</text>
</comment>
<dbReference type="InterPro" id="IPR023772">
    <property type="entry name" value="DNA-bd_HTH_TetR-type_CS"/>
</dbReference>
<dbReference type="Gene3D" id="1.10.357.10">
    <property type="entry name" value="Tetracycline Repressor, domain 2"/>
    <property type="match status" value="1"/>
</dbReference>
<dbReference type="InterPro" id="IPR050109">
    <property type="entry name" value="HTH-type_TetR-like_transc_reg"/>
</dbReference>
<dbReference type="Proteomes" id="UP001552527">
    <property type="component" value="Unassembled WGS sequence"/>
</dbReference>
<organism evidence="6 7">
    <name type="scientific">Streptomyces werraensis</name>
    <dbReference type="NCBI Taxonomy" id="68284"/>
    <lineage>
        <taxon>Bacteria</taxon>
        <taxon>Bacillati</taxon>
        <taxon>Actinomycetota</taxon>
        <taxon>Actinomycetes</taxon>
        <taxon>Kitasatosporales</taxon>
        <taxon>Streptomycetaceae</taxon>
        <taxon>Streptomyces</taxon>
    </lineage>
</organism>
<dbReference type="PANTHER" id="PTHR30055">
    <property type="entry name" value="HTH-TYPE TRANSCRIPTIONAL REGULATOR RUTR"/>
    <property type="match status" value="1"/>
</dbReference>
<evidence type="ECO:0000256" key="4">
    <source>
        <dbReference type="PROSITE-ProRule" id="PRU00335"/>
    </source>
</evidence>
<gene>
    <name evidence="6" type="ORF">AB0K95_14925</name>
</gene>
<evidence type="ECO:0000313" key="6">
    <source>
        <dbReference type="EMBL" id="MEV5246545.1"/>
    </source>
</evidence>
<sequence>MSKQDRAIRTRQTILRAAAKVFEEHGYQAATISEILSEAGVTKGALYFHFQSKEHLAQGVLTEQNNEFTVPERPSKLQELVDTTMLHAHRLQTDPMVRASVRLAMDQNQPTLDRSTPFLTWSKTAHHLLDHAQTQGELLPHVIPHQTADVFVGAFGGVQAMSQALNEYTDLHHRVSNLLRHLLPAIAQPPIIATLHMTPTRGHDVYQEIQTHHTTPTPTHPLRRHF</sequence>
<evidence type="ECO:0000256" key="3">
    <source>
        <dbReference type="ARBA" id="ARBA00023163"/>
    </source>
</evidence>
<dbReference type="PRINTS" id="PR00455">
    <property type="entry name" value="HTHTETR"/>
</dbReference>
<dbReference type="PANTHER" id="PTHR30055:SF234">
    <property type="entry name" value="HTH-TYPE TRANSCRIPTIONAL REGULATOR BETI"/>
    <property type="match status" value="1"/>
</dbReference>
<dbReference type="Pfam" id="PF00440">
    <property type="entry name" value="TetR_N"/>
    <property type="match status" value="1"/>
</dbReference>